<feature type="transmembrane region" description="Helical" evidence="2">
    <location>
        <begin position="75"/>
        <end position="97"/>
    </location>
</feature>
<keyword evidence="2" id="KW-1133">Transmembrane helix</keyword>
<keyword evidence="2" id="KW-0812">Transmembrane</keyword>
<dbReference type="AlphaFoldDB" id="A0A4R0VRF4"/>
<accession>A0A4R0VRF4</accession>
<keyword evidence="2" id="KW-0472">Membrane</keyword>
<dbReference type="Proteomes" id="UP000292729">
    <property type="component" value="Unassembled WGS sequence"/>
</dbReference>
<protein>
    <submittedName>
        <fullName evidence="3">Uncharacterized protein</fullName>
    </submittedName>
</protein>
<proteinExistence type="predicted"/>
<feature type="compositionally biased region" description="Basic and acidic residues" evidence="1">
    <location>
        <begin position="11"/>
        <end position="22"/>
    </location>
</feature>
<dbReference type="EMBL" id="SHTI01000013">
    <property type="protein sequence ID" value="TCF71437.1"/>
    <property type="molecule type" value="Genomic_DNA"/>
</dbReference>
<organism evidence="3 4">
    <name type="scientific">Bifidobacterium longum subsp. longum</name>
    <dbReference type="NCBI Taxonomy" id="1679"/>
    <lineage>
        <taxon>Bacteria</taxon>
        <taxon>Bacillati</taxon>
        <taxon>Actinomycetota</taxon>
        <taxon>Actinomycetes</taxon>
        <taxon>Bifidobacteriales</taxon>
        <taxon>Bifidobacteriaceae</taxon>
        <taxon>Bifidobacterium</taxon>
    </lineage>
</organism>
<evidence type="ECO:0000313" key="4">
    <source>
        <dbReference type="Proteomes" id="UP000292729"/>
    </source>
</evidence>
<evidence type="ECO:0000256" key="1">
    <source>
        <dbReference type="SAM" id="MobiDB-lite"/>
    </source>
</evidence>
<name>A0A4R0VRF4_BIFLL</name>
<feature type="region of interest" description="Disordered" evidence="1">
    <location>
        <begin position="11"/>
        <end position="41"/>
    </location>
</feature>
<comment type="caution">
    <text evidence="3">The sequence shown here is derived from an EMBL/GenBank/DDBJ whole genome shotgun (WGS) entry which is preliminary data.</text>
</comment>
<reference evidence="3 4" key="1">
    <citation type="journal article" date="2018" name="Sci. Rep.">
        <title>Genomic diversity and distribution of Bifidobacterium longum subsp. longum across the human lifespan.</title>
        <authorList>
            <person name="Odamaki T."/>
            <person name="Bottacini F."/>
            <person name="Kato K."/>
            <person name="Mitsuyama E."/>
            <person name="Yoshida K."/>
            <person name="Horigome A."/>
            <person name="Xiao J.Z."/>
            <person name="van Sinderen D."/>
        </authorList>
    </citation>
    <scope>NUCLEOTIDE SEQUENCE [LARGE SCALE GENOMIC DNA]</scope>
    <source>
        <strain evidence="3 4">MCC10119</strain>
    </source>
</reference>
<evidence type="ECO:0000256" key="2">
    <source>
        <dbReference type="SAM" id="Phobius"/>
    </source>
</evidence>
<gene>
    <name evidence="3" type="ORF">MCC10119_0779</name>
</gene>
<sequence>MFVSAFHMRRGNMEHGNDEPSRPEGTGAFSSREDGPSECGPGTVRAVRDWIKKRLDLIRLCLEQAGESVRDLHGVALWLLVLILTVTGSVILVFSPFGSDSATRQPMVSSATRSWFRAAGRFRMISRMSSMASTKFLMYSMCRGMRSLAMFMLAADSGRPSICVRCPVSTMPTRNWPCRWSATGSPMSPRRRRVSVFAEPTISRPYESGLVTPDMRVSGCNHYGYHAGKRLVIGNAWGYV</sequence>
<evidence type="ECO:0000313" key="3">
    <source>
        <dbReference type="EMBL" id="TCF71437.1"/>
    </source>
</evidence>